<sequence>MSNLMKNFFAELVKSTTFTTKVSIVKTTLHEWLCEQVYPDPVFRLKLQKVVHMFVMREIDNAKIHKLVETVDSSKKLSPHQIDYLINAFLNNCSVKLILQRFVQGDIISDDELSFMSTFLVRQMDEAYQLPHHHHHHHHNNYNNHNHINSQ</sequence>
<proteinExistence type="predicted"/>
<name>A0A172WZE0_9ABAC</name>
<keyword evidence="3" id="KW-1185">Reference proteome</keyword>
<dbReference type="KEGG" id="vg:27924291"/>
<protein>
    <submittedName>
        <fullName evidence="2">ORF-67</fullName>
    </submittedName>
</protein>
<evidence type="ECO:0000256" key="1">
    <source>
        <dbReference type="SAM" id="MobiDB-lite"/>
    </source>
</evidence>
<evidence type="ECO:0000313" key="3">
    <source>
        <dbReference type="Proteomes" id="UP000203996"/>
    </source>
</evidence>
<dbReference type="RefSeq" id="YP_009255324.1">
    <property type="nucleotide sequence ID" value="NC_030240.1"/>
</dbReference>
<feature type="compositionally biased region" description="Low complexity" evidence="1">
    <location>
        <begin position="141"/>
        <end position="151"/>
    </location>
</feature>
<dbReference type="EMBL" id="KU565883">
    <property type="protein sequence ID" value="ANF29715.1"/>
    <property type="molecule type" value="Genomic_DNA"/>
</dbReference>
<evidence type="ECO:0000313" key="2">
    <source>
        <dbReference type="EMBL" id="ANF29715.1"/>
    </source>
</evidence>
<dbReference type="Pfam" id="PF06648">
    <property type="entry name" value="AcMNPV_Ac75"/>
    <property type="match status" value="1"/>
</dbReference>
<gene>
    <name evidence="2" type="ORF">CapoNPV_067</name>
</gene>
<reference evidence="2 3" key="1">
    <citation type="journal article" date="2016" name="PLoS ONE">
        <title>Genome Sequencing and Analysis of Catopsilia pomona nucleopolyhedrovirus: A Distinct Species in Group I Alphabaculovirus.</title>
        <authorList>
            <person name="Wang J."/>
            <person name="Zhu Z."/>
            <person name="Zhang L."/>
            <person name="Hou D."/>
            <person name="Wang M."/>
            <person name="Arif B."/>
            <person name="Kou Z."/>
            <person name="Wang H."/>
            <person name="Deng F."/>
            <person name="Hu Z."/>
        </authorList>
    </citation>
    <scope>NUCLEOTIDE SEQUENCE [LARGE SCALE GENOMIC DNA]</scope>
    <source>
        <strain evidence="2">416</strain>
    </source>
</reference>
<accession>A0A172WZE0</accession>
<dbReference type="InterPro" id="IPR010594">
    <property type="entry name" value="AcMNPV_Ac75"/>
</dbReference>
<dbReference type="GeneID" id="27924291"/>
<feature type="region of interest" description="Disordered" evidence="1">
    <location>
        <begin position="130"/>
        <end position="151"/>
    </location>
</feature>
<organism evidence="2 3">
    <name type="scientific">Catopsilia pomona nucleopolyhedrovirus</name>
    <dbReference type="NCBI Taxonomy" id="1850906"/>
    <lineage>
        <taxon>Viruses</taxon>
        <taxon>Viruses incertae sedis</taxon>
        <taxon>Naldaviricetes</taxon>
        <taxon>Lefavirales</taxon>
        <taxon>Baculoviridae</taxon>
        <taxon>Alphabaculovirus</taxon>
        <taxon>Alphabaculovirus capomonae</taxon>
    </lineage>
</organism>
<dbReference type="OrthoDB" id="16738at10239"/>
<feature type="compositionally biased region" description="Basic residues" evidence="1">
    <location>
        <begin position="131"/>
        <end position="140"/>
    </location>
</feature>
<dbReference type="Proteomes" id="UP000203996">
    <property type="component" value="Segment"/>
</dbReference>